<dbReference type="GO" id="GO:0003700">
    <property type="term" value="F:DNA-binding transcription factor activity"/>
    <property type="evidence" value="ECO:0007669"/>
    <property type="project" value="InterPro"/>
</dbReference>
<feature type="compositionally biased region" description="Low complexity" evidence="4">
    <location>
        <begin position="1"/>
        <end position="18"/>
    </location>
</feature>
<feature type="region of interest" description="Disordered" evidence="4">
    <location>
        <begin position="1"/>
        <end position="57"/>
    </location>
</feature>
<dbReference type="PROSITE" id="PS01117">
    <property type="entry name" value="HTH_MARR_1"/>
    <property type="match status" value="1"/>
</dbReference>
<comment type="caution">
    <text evidence="6">The sequence shown here is derived from an EMBL/GenBank/DDBJ whole genome shotgun (WGS) entry which is preliminary data.</text>
</comment>
<dbReference type="InterPro" id="IPR036390">
    <property type="entry name" value="WH_DNA-bd_sf"/>
</dbReference>
<dbReference type="Gene3D" id="1.10.10.10">
    <property type="entry name" value="Winged helix-like DNA-binding domain superfamily/Winged helix DNA-binding domain"/>
    <property type="match status" value="1"/>
</dbReference>
<gene>
    <name evidence="6" type="ORF">GCM10018793_65780</name>
</gene>
<feature type="compositionally biased region" description="Low complexity" evidence="4">
    <location>
        <begin position="36"/>
        <end position="57"/>
    </location>
</feature>
<dbReference type="InterPro" id="IPR039422">
    <property type="entry name" value="MarR/SlyA-like"/>
</dbReference>
<dbReference type="SUPFAM" id="SSF46785">
    <property type="entry name" value="Winged helix' DNA-binding domain"/>
    <property type="match status" value="1"/>
</dbReference>
<dbReference type="InterPro" id="IPR000835">
    <property type="entry name" value="HTH_MarR-typ"/>
</dbReference>
<organism evidence="6 7">
    <name type="scientific">Streptomyces sulfonofaciens</name>
    <dbReference type="NCBI Taxonomy" id="68272"/>
    <lineage>
        <taxon>Bacteria</taxon>
        <taxon>Bacillati</taxon>
        <taxon>Actinomycetota</taxon>
        <taxon>Actinomycetes</taxon>
        <taxon>Kitasatosporales</taxon>
        <taxon>Streptomycetaceae</taxon>
        <taxon>Streptomyces</taxon>
    </lineage>
</organism>
<dbReference type="InterPro" id="IPR023187">
    <property type="entry name" value="Tscrpt_reg_MarR-type_CS"/>
</dbReference>
<keyword evidence="2" id="KW-0238">DNA-binding</keyword>
<feature type="compositionally biased region" description="Gly residues" evidence="4">
    <location>
        <begin position="19"/>
        <end position="35"/>
    </location>
</feature>
<dbReference type="EMBL" id="BNCD01000031">
    <property type="protein sequence ID" value="GHH87959.1"/>
    <property type="molecule type" value="Genomic_DNA"/>
</dbReference>
<dbReference type="RefSeq" id="WP_189938429.1">
    <property type="nucleotide sequence ID" value="NZ_BNCD01000031.1"/>
</dbReference>
<evidence type="ECO:0000256" key="3">
    <source>
        <dbReference type="ARBA" id="ARBA00023163"/>
    </source>
</evidence>
<keyword evidence="3" id="KW-0804">Transcription</keyword>
<evidence type="ECO:0000313" key="7">
    <source>
        <dbReference type="Proteomes" id="UP000603708"/>
    </source>
</evidence>
<name>A0A919GPG3_9ACTN</name>
<dbReference type="Pfam" id="PF12802">
    <property type="entry name" value="MarR_2"/>
    <property type="match status" value="1"/>
</dbReference>
<dbReference type="PANTHER" id="PTHR33164:SF57">
    <property type="entry name" value="MARR-FAMILY TRANSCRIPTIONAL REGULATOR"/>
    <property type="match status" value="1"/>
</dbReference>
<dbReference type="PANTHER" id="PTHR33164">
    <property type="entry name" value="TRANSCRIPTIONAL REGULATOR, MARR FAMILY"/>
    <property type="match status" value="1"/>
</dbReference>
<dbReference type="AlphaFoldDB" id="A0A919GPG3"/>
<dbReference type="Proteomes" id="UP000603708">
    <property type="component" value="Unassembled WGS sequence"/>
</dbReference>
<dbReference type="InterPro" id="IPR036388">
    <property type="entry name" value="WH-like_DNA-bd_sf"/>
</dbReference>
<dbReference type="PROSITE" id="PS50995">
    <property type="entry name" value="HTH_MARR_2"/>
    <property type="match status" value="1"/>
</dbReference>
<proteinExistence type="predicted"/>
<dbReference type="SMART" id="SM00347">
    <property type="entry name" value="HTH_MARR"/>
    <property type="match status" value="1"/>
</dbReference>
<accession>A0A919GPG3</accession>
<reference evidence="6" key="2">
    <citation type="submission" date="2020-09" db="EMBL/GenBank/DDBJ databases">
        <authorList>
            <person name="Sun Q."/>
            <person name="Ohkuma M."/>
        </authorList>
    </citation>
    <scope>NUCLEOTIDE SEQUENCE</scope>
    <source>
        <strain evidence="6">JCM 5069</strain>
    </source>
</reference>
<evidence type="ECO:0000259" key="5">
    <source>
        <dbReference type="PROSITE" id="PS50995"/>
    </source>
</evidence>
<sequence>MTAKRAAAAQSGTRAGAGKQAGGGAQAGTHAGAGTGADADTGTGADAVAPAADTTGTAPAAGELGEVLLALGGRLTRLQTEILAGLGQPLTIRQYRILSRVESGHTSLTALCRLAHRGTSTMSQSVDKLVQQGLLTRGVSDTSRRTMRLALTDAGLAALEAGDRALGKFTAELTARLPEKTRELLRPALDQLYADIQGHLESR</sequence>
<evidence type="ECO:0000256" key="4">
    <source>
        <dbReference type="SAM" id="MobiDB-lite"/>
    </source>
</evidence>
<keyword evidence="7" id="KW-1185">Reference proteome</keyword>
<evidence type="ECO:0000313" key="6">
    <source>
        <dbReference type="EMBL" id="GHH87959.1"/>
    </source>
</evidence>
<feature type="domain" description="HTH marR-type" evidence="5">
    <location>
        <begin position="61"/>
        <end position="194"/>
    </location>
</feature>
<reference evidence="6" key="1">
    <citation type="journal article" date="2014" name="Int. J. Syst. Evol. Microbiol.">
        <title>Complete genome sequence of Corynebacterium casei LMG S-19264T (=DSM 44701T), isolated from a smear-ripened cheese.</title>
        <authorList>
            <consortium name="US DOE Joint Genome Institute (JGI-PGF)"/>
            <person name="Walter F."/>
            <person name="Albersmeier A."/>
            <person name="Kalinowski J."/>
            <person name="Ruckert C."/>
        </authorList>
    </citation>
    <scope>NUCLEOTIDE SEQUENCE</scope>
    <source>
        <strain evidence="6">JCM 5069</strain>
    </source>
</reference>
<protein>
    <recommendedName>
        <fullName evidence="5">HTH marR-type domain-containing protein</fullName>
    </recommendedName>
</protein>
<evidence type="ECO:0000256" key="2">
    <source>
        <dbReference type="ARBA" id="ARBA00023125"/>
    </source>
</evidence>
<dbReference type="GO" id="GO:0006950">
    <property type="term" value="P:response to stress"/>
    <property type="evidence" value="ECO:0007669"/>
    <property type="project" value="TreeGrafter"/>
</dbReference>
<keyword evidence="1" id="KW-0805">Transcription regulation</keyword>
<dbReference type="GO" id="GO:0003677">
    <property type="term" value="F:DNA binding"/>
    <property type="evidence" value="ECO:0007669"/>
    <property type="project" value="UniProtKB-KW"/>
</dbReference>
<evidence type="ECO:0000256" key="1">
    <source>
        <dbReference type="ARBA" id="ARBA00023015"/>
    </source>
</evidence>